<proteinExistence type="predicted"/>
<evidence type="ECO:0000313" key="2">
    <source>
        <dbReference type="EMBL" id="NVI44538.1"/>
    </source>
</evidence>
<feature type="compositionally biased region" description="Basic and acidic residues" evidence="1">
    <location>
        <begin position="105"/>
        <end position="156"/>
    </location>
</feature>
<gene>
    <name evidence="2" type="ORF">HAP48_016600</name>
</gene>
<organism evidence="2">
    <name type="scientific">Bradyrhizobium septentrionale</name>
    <dbReference type="NCBI Taxonomy" id="1404411"/>
    <lineage>
        <taxon>Bacteria</taxon>
        <taxon>Pseudomonadati</taxon>
        <taxon>Pseudomonadota</taxon>
        <taxon>Alphaproteobacteria</taxon>
        <taxon>Hyphomicrobiales</taxon>
        <taxon>Nitrobacteraceae</taxon>
        <taxon>Bradyrhizobium</taxon>
    </lineage>
</organism>
<feature type="region of interest" description="Disordered" evidence="1">
    <location>
        <begin position="105"/>
        <end position="169"/>
    </location>
</feature>
<accession>A0A973VZ82</accession>
<protein>
    <submittedName>
        <fullName evidence="2">Uncharacterized protein</fullName>
    </submittedName>
</protein>
<feature type="region of interest" description="Disordered" evidence="1">
    <location>
        <begin position="1"/>
        <end position="31"/>
    </location>
</feature>
<evidence type="ECO:0000256" key="1">
    <source>
        <dbReference type="SAM" id="MobiDB-lite"/>
    </source>
</evidence>
<feature type="compositionally biased region" description="Polar residues" evidence="1">
    <location>
        <begin position="159"/>
        <end position="169"/>
    </location>
</feature>
<dbReference type="EMBL" id="JAAOLE020000001">
    <property type="protein sequence ID" value="NVI44538.1"/>
    <property type="molecule type" value="Genomic_DNA"/>
</dbReference>
<dbReference type="RefSeq" id="WP_166204027.1">
    <property type="nucleotide sequence ID" value="NZ_CP088285.1"/>
</dbReference>
<comment type="caution">
    <text evidence="2">The sequence shown here is derived from an EMBL/GenBank/DDBJ whole genome shotgun (WGS) entry which is preliminary data.</text>
</comment>
<name>A0A973VZ82_9BRAD</name>
<sequence length="169" mass="18636">MASQRQIAANRRNGAKSRGPRSQEGKARSRMNALRHGLAAATIASTDGDASTDDASVDAMCQRLRQIEVEHVKALNEVDILSRSQDLDALHTALRRLAALERYSQRSDSKLRKNIVEKRSARDRGDIENSAERTQTKSSREGSSLEDRRASNDSERAVVTSTTKESTKG</sequence>
<dbReference type="AlphaFoldDB" id="A0A973VZ82"/>
<reference evidence="2" key="1">
    <citation type="submission" date="2020-06" db="EMBL/GenBank/DDBJ databases">
        <title>Whole Genome Sequence of Bradyrhizobium sp. Strain 1S1.</title>
        <authorList>
            <person name="Bromfield E.S.P."/>
            <person name="Cloutier S."/>
        </authorList>
    </citation>
    <scope>NUCLEOTIDE SEQUENCE [LARGE SCALE GENOMIC DNA]</scope>
    <source>
        <strain evidence="2">1S1</strain>
    </source>
</reference>